<feature type="compositionally biased region" description="Polar residues" evidence="8">
    <location>
        <begin position="103"/>
        <end position="128"/>
    </location>
</feature>
<dbReference type="SMART" id="SM01312">
    <property type="entry name" value="RTC4"/>
    <property type="match status" value="1"/>
</dbReference>
<feature type="compositionally biased region" description="Basic and acidic residues" evidence="8">
    <location>
        <begin position="63"/>
        <end position="78"/>
    </location>
</feature>
<protein>
    <recommendedName>
        <fullName evidence="5">Restriction of telomere capping protein 4</fullName>
    </recommendedName>
</protein>
<comment type="caution">
    <text evidence="10">The sequence shown here is derived from an EMBL/GenBank/DDBJ whole genome shotgun (WGS) entry which is preliminary data.</text>
</comment>
<evidence type="ECO:0000256" key="7">
    <source>
        <dbReference type="ARBA" id="ARBA00023242"/>
    </source>
</evidence>
<feature type="compositionally biased region" description="Low complexity" evidence="8">
    <location>
        <begin position="922"/>
        <end position="931"/>
    </location>
</feature>
<feature type="compositionally biased region" description="Basic residues" evidence="8">
    <location>
        <begin position="272"/>
        <end position="285"/>
    </location>
</feature>
<gene>
    <name evidence="10" type="ORF">IEO21_01066</name>
</gene>
<feature type="compositionally biased region" description="Basic and acidic residues" evidence="8">
    <location>
        <begin position="249"/>
        <end position="270"/>
    </location>
</feature>
<feature type="region of interest" description="Disordered" evidence="8">
    <location>
        <begin position="712"/>
        <end position="953"/>
    </location>
</feature>
<evidence type="ECO:0000256" key="4">
    <source>
        <dbReference type="ARBA" id="ARBA00009461"/>
    </source>
</evidence>
<organism evidence="10 11">
    <name type="scientific">Rhodonia placenta</name>
    <dbReference type="NCBI Taxonomy" id="104341"/>
    <lineage>
        <taxon>Eukaryota</taxon>
        <taxon>Fungi</taxon>
        <taxon>Dikarya</taxon>
        <taxon>Basidiomycota</taxon>
        <taxon>Agaricomycotina</taxon>
        <taxon>Agaricomycetes</taxon>
        <taxon>Polyporales</taxon>
        <taxon>Adustoporiaceae</taxon>
        <taxon>Rhodonia</taxon>
    </lineage>
</organism>
<feature type="compositionally biased region" description="Basic and acidic residues" evidence="8">
    <location>
        <begin position="306"/>
        <end position="315"/>
    </location>
</feature>
<keyword evidence="6" id="KW-0963">Cytoplasm</keyword>
<dbReference type="Pfam" id="PF14474">
    <property type="entry name" value="RTC4"/>
    <property type="match status" value="1"/>
</dbReference>
<reference evidence="10" key="2">
    <citation type="journal article" name="Front. Microbiol.">
        <title>Degradative Capacity of Two Strains of Rhodonia placenta: From Phenotype to Genotype.</title>
        <authorList>
            <person name="Kolle M."/>
            <person name="Horta M.A.C."/>
            <person name="Nowrousian M."/>
            <person name="Ohm R.A."/>
            <person name="Benz J.P."/>
            <person name="Pilgard A."/>
        </authorList>
    </citation>
    <scope>NUCLEOTIDE SEQUENCE</scope>
    <source>
        <strain evidence="10">FPRL280</strain>
    </source>
</reference>
<accession>A0A8H7PA39</accession>
<name>A0A8H7PA39_9APHY</name>
<dbReference type="GO" id="GO:0005634">
    <property type="term" value="C:nucleus"/>
    <property type="evidence" value="ECO:0007669"/>
    <property type="project" value="UniProtKB-SubCell"/>
</dbReference>
<comment type="subcellular location">
    <subcellularLocation>
        <location evidence="3">Cytoplasm</location>
    </subcellularLocation>
    <subcellularLocation>
        <location evidence="2">Nucleus</location>
    </subcellularLocation>
</comment>
<evidence type="ECO:0000256" key="5">
    <source>
        <dbReference type="ARBA" id="ARBA00015162"/>
    </source>
</evidence>
<evidence type="ECO:0000256" key="8">
    <source>
        <dbReference type="SAM" id="MobiDB-lite"/>
    </source>
</evidence>
<evidence type="ECO:0000259" key="9">
    <source>
        <dbReference type="SMART" id="SM01312"/>
    </source>
</evidence>
<feature type="compositionally biased region" description="Basic and acidic residues" evidence="8">
    <location>
        <begin position="897"/>
        <end position="908"/>
    </location>
</feature>
<sequence>MENFQDNLRRRGTTLHSDTSHDVRCKTRPLPSAQTKGKGFEDLGSSFARPSKQPSSSQSRVTRSQDKGEVKVATRDIRTPIWDTGSEDSDDELDMLSRRSISREVSFSPGTSSKKPTASQKPLSNNQGVVIDGQFHEYNPAFLPKKSLPSFRKNKKGLDADTGSGPLLSQPSTSSARVTAESSTSRFPTPEPSGSSQPRKASGARPKPRAAHAGTRKLALETSPPPPPKRTSARKGRREQNSPLNELSSNHDRPSSELIHHQDIEDDPKTPRPQRPRPRPVRKGARTPNPQPFPMPPPFLDSGDEDTQRTKDRKGVNGKGKAKEQCNPIEALSPLSSQKHNDRLTPPSRPLLAFPELSPLSSVHQDSPSQRCKVLESIGHSPGKRLSEDDCDVVVDEEAQRERKRRRANPNAILAELMRGDGDDDLDEDDLLFLDPEVDPKTLCPWCDERLPPAPTPYLSTLIAIAKQASWPDLRPCNSLGLRAPLGAFVGVCQRHRFESHQVPLAKRRGWPTEIEWDRVGARVAALKPRLQAILDDIDEDFLPGASRKEEYEEDGQYADRPRKGSVFWRDVAKSVRKKGSRQTAGVAGQFASFDKTQPGYYGELGYMIINQTIYNLFPPASFHADSTLPLTPTDFIALVLVPEAAVSLITEDMKQTRQEAIATLRESAEYGVAMFPDDHDSADAVSAGERIIMERARVRRKELEEAGDEGFWTSMDEVESSQLQDEGKRKGRRRKAQGNDSSDDSKDGEWAGTRHQRKAQSEVRKNPPRRGRSKAATSDVDAGDDVIMLTDSGPSSQRTPKKGIATRPKPRPKSRARGVAASSDMDIELLRASSDDESPKLTSRPRPRIKRPPPRAGQESTLEKENVPTDYSTDYSDAQEIEPPPSNQLKRPPRTRHMDAKSSRAEAPDDDATPRPRKIYPVSSPPSAAATSGTKPNVSFPLMAAKERRAKP</sequence>
<feature type="compositionally biased region" description="Acidic residues" evidence="8">
    <location>
        <begin position="85"/>
        <end position="94"/>
    </location>
</feature>
<evidence type="ECO:0000313" key="10">
    <source>
        <dbReference type="EMBL" id="KAF9820839.1"/>
    </source>
</evidence>
<evidence type="ECO:0000256" key="2">
    <source>
        <dbReference type="ARBA" id="ARBA00004123"/>
    </source>
</evidence>
<feature type="compositionally biased region" description="Pro residues" evidence="8">
    <location>
        <begin position="289"/>
        <end position="299"/>
    </location>
</feature>
<feature type="compositionally biased region" description="Polar residues" evidence="8">
    <location>
        <begin position="167"/>
        <end position="199"/>
    </location>
</feature>
<dbReference type="AlphaFoldDB" id="A0A8H7PA39"/>
<dbReference type="Proteomes" id="UP000639403">
    <property type="component" value="Unassembled WGS sequence"/>
</dbReference>
<comment type="function">
    <text evidence="1">May be involved in a process influencing telomere capping.</text>
</comment>
<evidence type="ECO:0000313" key="11">
    <source>
        <dbReference type="Proteomes" id="UP000639403"/>
    </source>
</evidence>
<feature type="compositionally biased region" description="Low complexity" evidence="8">
    <location>
        <begin position="49"/>
        <end position="60"/>
    </location>
</feature>
<comment type="similarity">
    <text evidence="4">Belongs to the RTC4 family.</text>
</comment>
<dbReference type="PANTHER" id="PTHR41391:SF1">
    <property type="entry name" value="RESTRICTION OF TELOMERE CAPPING PROTEIN 4"/>
    <property type="match status" value="1"/>
</dbReference>
<proteinExistence type="inferred from homology"/>
<reference evidence="10" key="1">
    <citation type="submission" date="2020-11" db="EMBL/GenBank/DDBJ databases">
        <authorList>
            <person name="Koelle M."/>
            <person name="Horta M.A.C."/>
            <person name="Nowrousian M."/>
            <person name="Ohm R.A."/>
            <person name="Benz P."/>
            <person name="Pilgard A."/>
        </authorList>
    </citation>
    <scope>NUCLEOTIDE SEQUENCE</scope>
    <source>
        <strain evidence="10">FPRL280</strain>
    </source>
</reference>
<dbReference type="InterPro" id="IPR039024">
    <property type="entry name" value="RTC4"/>
</dbReference>
<dbReference type="EMBL" id="JADOXO010000007">
    <property type="protein sequence ID" value="KAF9820839.1"/>
    <property type="molecule type" value="Genomic_DNA"/>
</dbReference>
<feature type="compositionally biased region" description="Basic residues" evidence="8">
    <location>
        <begin position="844"/>
        <end position="854"/>
    </location>
</feature>
<evidence type="ECO:0000256" key="3">
    <source>
        <dbReference type="ARBA" id="ARBA00004496"/>
    </source>
</evidence>
<dbReference type="PANTHER" id="PTHR41391">
    <property type="entry name" value="RESTRICTION OF TELOMERE CAPPING PROTEIN 4"/>
    <property type="match status" value="1"/>
</dbReference>
<dbReference type="GO" id="GO:0005737">
    <property type="term" value="C:cytoplasm"/>
    <property type="evidence" value="ECO:0007669"/>
    <property type="project" value="UniProtKB-SubCell"/>
</dbReference>
<evidence type="ECO:0000256" key="1">
    <source>
        <dbReference type="ARBA" id="ARBA00002738"/>
    </source>
</evidence>
<evidence type="ECO:0000256" key="6">
    <source>
        <dbReference type="ARBA" id="ARBA00022490"/>
    </source>
</evidence>
<feature type="domain" description="Restriction of telomere capping protein 4 C-terminal" evidence="9">
    <location>
        <begin position="534"/>
        <end position="678"/>
    </location>
</feature>
<dbReference type="InterPro" id="IPR028094">
    <property type="entry name" value="RTC4_C"/>
</dbReference>
<keyword evidence="7" id="KW-0539">Nucleus</keyword>
<feature type="region of interest" description="Disordered" evidence="8">
    <location>
        <begin position="1"/>
        <end position="353"/>
    </location>
</feature>